<dbReference type="SUPFAM" id="SSF47923">
    <property type="entry name" value="Ypt/Rab-GAP domain of gyp1p"/>
    <property type="match status" value="1"/>
</dbReference>
<dbReference type="PANTHER" id="PTHR16110:SF1">
    <property type="entry name" value="TBC1 DOMAIN FAMILY MEMBER 19"/>
    <property type="match status" value="1"/>
</dbReference>
<dbReference type="Pfam" id="PF00566">
    <property type="entry name" value="RabGAP-TBC"/>
    <property type="match status" value="1"/>
</dbReference>
<feature type="domain" description="Rab-GAP TBC" evidence="1">
    <location>
        <begin position="256"/>
        <end position="477"/>
    </location>
</feature>
<dbReference type="OMA" id="VFKWIMR"/>
<dbReference type="PANTHER" id="PTHR16110">
    <property type="entry name" value="TBC1 DOMAIN FAMILY MEMBER 19"/>
    <property type="match status" value="1"/>
</dbReference>
<dbReference type="KEGG" id="epa:110252574"/>
<dbReference type="RefSeq" id="XP_020915057.1">
    <property type="nucleotide sequence ID" value="XM_021059398.2"/>
</dbReference>
<dbReference type="GeneID" id="110252574"/>
<dbReference type="PROSITE" id="PS50086">
    <property type="entry name" value="TBC_RABGAP"/>
    <property type="match status" value="1"/>
</dbReference>
<accession>A0A913Y6U5</accession>
<dbReference type="InterPro" id="IPR035969">
    <property type="entry name" value="Rab-GAP_TBC_sf"/>
</dbReference>
<dbReference type="InterPro" id="IPR000195">
    <property type="entry name" value="Rab-GAP-TBC_dom"/>
</dbReference>
<evidence type="ECO:0000313" key="3">
    <source>
        <dbReference type="Proteomes" id="UP000887567"/>
    </source>
</evidence>
<dbReference type="EnsemblMetazoa" id="XM_021059398.2">
    <property type="protein sequence ID" value="XP_020915057.1"/>
    <property type="gene ID" value="LOC110252574"/>
</dbReference>
<protein>
    <recommendedName>
        <fullName evidence="1">Rab-GAP TBC domain-containing protein</fullName>
    </recommendedName>
</protein>
<dbReference type="Gene3D" id="1.10.472.80">
    <property type="entry name" value="Ypt/Rab-GAP domain of gyp1p, domain 3"/>
    <property type="match status" value="1"/>
</dbReference>
<proteinExistence type="predicted"/>
<reference evidence="2" key="1">
    <citation type="submission" date="2022-11" db="UniProtKB">
        <authorList>
            <consortium name="EnsemblMetazoa"/>
        </authorList>
    </citation>
    <scope>IDENTIFICATION</scope>
</reference>
<sequence length="544" mass="62172">MAGDTITDSDEIQWLTEVLQDSSLFTKLRKDLQREVSKSYVPLNQNDMKKSLEKYIKDSGWDITLQNAVYREIKVNPIPKLDTPDFAAKEPLQFIRKAQATWEKRIVKSINSMCTELSLPLATKRSAVEQASISSKFQTLGSDLDEKEFERIKPVYAPKDFFEALIAVENSNFVPLQKTPSSIKGWGLIQVNLYAKSLDELRCEYQELDPGLNQCGVDDAPSSSTVDVFESDWPKLGKKVIQNGSAIAARQYAKNGCPSGLRGQIWQQILCLDVDDVDLLYFNQLKTYVIQHKMLVDNLVMKDIRMTATNDDDYFVFEDLLYQALLVFTRDTAVLRHFHTTCANPPKSYIKGKLGVQEYAVLHPPNGVIPFHGFSMHAAPLCYICSHAPRLYFLFRELYTRYFFRLHTMSSHPQGIMSLCVLFERLLQTHEPSLFYHLKNVGAPPLRLVFNWIVYAFSGYLSTDQVLLLWDRILAYDSLEVLPVLAMAILSYRRCNLMEVTNLQTAQTVLADISTLNAIALLQYVLFLKQYDTSFVHHGFKTTT</sequence>
<name>A0A913Y6U5_EXADI</name>
<organism evidence="2 3">
    <name type="scientific">Exaiptasia diaphana</name>
    <name type="common">Tropical sea anemone</name>
    <name type="synonym">Aiptasia pulchella</name>
    <dbReference type="NCBI Taxonomy" id="2652724"/>
    <lineage>
        <taxon>Eukaryota</taxon>
        <taxon>Metazoa</taxon>
        <taxon>Cnidaria</taxon>
        <taxon>Anthozoa</taxon>
        <taxon>Hexacorallia</taxon>
        <taxon>Actiniaria</taxon>
        <taxon>Aiptasiidae</taxon>
        <taxon>Exaiptasia</taxon>
    </lineage>
</organism>
<evidence type="ECO:0000313" key="2">
    <source>
        <dbReference type="EnsemblMetazoa" id="XP_020915057.1"/>
    </source>
</evidence>
<dbReference type="OrthoDB" id="10249775at2759"/>
<dbReference type="AlphaFoldDB" id="A0A913Y6U5"/>
<keyword evidence="3" id="KW-1185">Reference proteome</keyword>
<dbReference type="Proteomes" id="UP000887567">
    <property type="component" value="Unplaced"/>
</dbReference>
<dbReference type="InterPro" id="IPR042507">
    <property type="entry name" value="TBC1D19"/>
</dbReference>
<evidence type="ECO:0000259" key="1">
    <source>
        <dbReference type="PROSITE" id="PS50086"/>
    </source>
</evidence>
<dbReference type="SMART" id="SM00164">
    <property type="entry name" value="TBC"/>
    <property type="match status" value="1"/>
</dbReference>